<accession>A0ABQ3CSZ7</accession>
<keyword evidence="2" id="KW-1185">Reference proteome</keyword>
<dbReference type="EMBL" id="BMVN01000011">
    <property type="protein sequence ID" value="GHA28478.1"/>
    <property type="molecule type" value="Genomic_DNA"/>
</dbReference>
<gene>
    <name evidence="1" type="ORF">GCM10010345_36480</name>
</gene>
<name>A0ABQ3CSZ7_9ACTN</name>
<dbReference type="Proteomes" id="UP000653644">
    <property type="component" value="Unassembled WGS sequence"/>
</dbReference>
<dbReference type="Gene3D" id="3.60.40.10">
    <property type="entry name" value="PPM-type phosphatase domain"/>
    <property type="match status" value="1"/>
</dbReference>
<evidence type="ECO:0000313" key="2">
    <source>
        <dbReference type="Proteomes" id="UP000653644"/>
    </source>
</evidence>
<reference evidence="2" key="1">
    <citation type="journal article" date="2019" name="Int. J. Syst. Evol. Microbiol.">
        <title>The Global Catalogue of Microorganisms (GCM) 10K type strain sequencing project: providing services to taxonomists for standard genome sequencing and annotation.</title>
        <authorList>
            <consortium name="The Broad Institute Genomics Platform"/>
            <consortium name="The Broad Institute Genome Sequencing Center for Infectious Disease"/>
            <person name="Wu L."/>
            <person name="Ma J."/>
        </authorList>
    </citation>
    <scope>NUCLEOTIDE SEQUENCE [LARGE SCALE GENOMIC DNA]</scope>
    <source>
        <strain evidence="2">JCM 4733</strain>
    </source>
</reference>
<evidence type="ECO:0000313" key="1">
    <source>
        <dbReference type="EMBL" id="GHA28478.1"/>
    </source>
</evidence>
<proteinExistence type="predicted"/>
<sequence>MKAVCTVFVGTRPTVVNATGELDIATAAHTDAIFTAATLAGCRAVLDGTARAEAHWLDAIALPGARVALVAGAVTEDGSPAPALAPELRAAVRTLADMDLSPEGLLAHLAHVLTRLRFDGERSRRGEDASAVTVGRLYAVSTRCPPAAPSPARATPR</sequence>
<dbReference type="InterPro" id="IPR036457">
    <property type="entry name" value="PPM-type-like_dom_sf"/>
</dbReference>
<protein>
    <submittedName>
        <fullName evidence="1">Uncharacterized protein</fullName>
    </submittedName>
</protein>
<organism evidence="1 2">
    <name type="scientific">Streptomyces canarius</name>
    <dbReference type="NCBI Taxonomy" id="285453"/>
    <lineage>
        <taxon>Bacteria</taxon>
        <taxon>Bacillati</taxon>
        <taxon>Actinomycetota</taxon>
        <taxon>Actinomycetes</taxon>
        <taxon>Kitasatosporales</taxon>
        <taxon>Streptomycetaceae</taxon>
        <taxon>Streptomyces</taxon>
    </lineage>
</organism>
<comment type="caution">
    <text evidence="1">The sequence shown here is derived from an EMBL/GenBank/DDBJ whole genome shotgun (WGS) entry which is preliminary data.</text>
</comment>